<dbReference type="Proteomes" id="UP000827845">
    <property type="component" value="Segment"/>
</dbReference>
<gene>
    <name evidence="2" type="ORF">HATV-3_gp70</name>
</gene>
<sequence length="101" mass="11132">MYGHQQQYHVTEENDRLGPKMQQTIKLMSQRGQMPSKNQLAKSVGPNGSQDFGYRIVNRCIKAGLLTVDADSDMANPHGRGAVKITDKGMSVANDLLAEEN</sequence>
<evidence type="ECO:0000256" key="1">
    <source>
        <dbReference type="SAM" id="MobiDB-lite"/>
    </source>
</evidence>
<organism evidence="2 3">
    <name type="scientific">Haloarcula tailed virus 3</name>
    <dbReference type="NCBI Taxonomy" id="2877990"/>
    <lineage>
        <taxon>Viruses</taxon>
        <taxon>Duplodnaviria</taxon>
        <taxon>Heunggongvirae</taxon>
        <taxon>Uroviricota</taxon>
        <taxon>Caudoviricetes</taxon>
        <taxon>Kirjokansivirales</taxon>
        <taxon>Pyrstoviridae</taxon>
        <taxon>Hatrivirus</taxon>
        <taxon>Hatrivirus caudatum</taxon>
        <taxon>Hatrivirus HATV3</taxon>
    </lineage>
</organism>
<keyword evidence="3" id="KW-1185">Reference proteome</keyword>
<reference evidence="2" key="1">
    <citation type="submission" date="2021-05" db="EMBL/GenBank/DDBJ databases">
        <title>Diversity, taxonomy and evolution of archaeal viruses of the class Caudoviricetes.</title>
        <authorList>
            <person name="Liu Y."/>
            <person name="Demina T.A."/>
            <person name="Roux S."/>
            <person name="Aiewsakun P."/>
            <person name="Kazlauskas D."/>
            <person name="Simmonds P."/>
            <person name="Prangishvili D."/>
            <person name="Oksanen H.M."/>
            <person name="Krupovic M."/>
        </authorList>
    </citation>
    <scope>NUCLEOTIDE SEQUENCE</scope>
    <source>
        <strain evidence="2">HATV-3/30</strain>
    </source>
</reference>
<proteinExistence type="predicted"/>
<evidence type="ECO:0000313" key="3">
    <source>
        <dbReference type="Proteomes" id="UP000827845"/>
    </source>
</evidence>
<protein>
    <submittedName>
        <fullName evidence="2">Winged helix-turn-helix protein</fullName>
    </submittedName>
</protein>
<accession>A0AAE8Y076</accession>
<dbReference type="EMBL" id="MZ334527">
    <property type="protein sequence ID" value="UBF23420.1"/>
    <property type="molecule type" value="Genomic_DNA"/>
</dbReference>
<name>A0AAE8Y076_9CAUD</name>
<evidence type="ECO:0000313" key="2">
    <source>
        <dbReference type="EMBL" id="UBF23420.1"/>
    </source>
</evidence>
<feature type="region of interest" description="Disordered" evidence="1">
    <location>
        <begin position="28"/>
        <end position="48"/>
    </location>
</feature>